<sequence length="944" mass="106320">MTTNSGIRRPKKFKGPLEYIFVDFGTGGLRMACSIEGDEDCREIGNYPGAQAGTPSLVSQAPTNIIYKPNGDEPAEPVAFGYVKPHRRQQLLSKVKIALLPDPESYGYANAALVNAANDLHLRSVQQIPEDFLRFAIEHAIKECGGQQPTKGWVFSVPQYYKIKEVQNFRALIKRAGCLDNIYIHGESDCVAYANLPTIEDIISDAKESVFKKKQNYTIAVGIFDLGAGTTDITTSEICFKYDGGPPAINELSAPLGFAIGGDSFDERFINLLRAKLGINMTPDEEQAFFNPFVNHFHLQSKPQWTTDFEDEVYPFSVPYDKDQFVLTKEDMTCIMEPPIDETCRRIGEHLAQIIRPLDLVVISGGNSEVPGMVNNLCAMLKGKNIIDDDQKVIHLVGQSLNAVVHGLHYWINHPQLVRGRYARMTLARVIKHHRTELNRHIKVPAEDAKLPKLYNCAERIMTEGILVPDGIQTVDIYFDIDINAKNLDLLPIDICIPNKDAETYTSKTCLWNFASECRTIGALHLESTITNIDIGALKKVARKRLRRLWLRLSIEVDIDINVVVSWRPDGLKLKEDTEFCSTKLTLESVNLSGQRLVDEFRAPIQQRESFNSNITNDTLRNYLQTLKTPSKNLSSTSIPFQSNSFLPERDVHFAAWPHDSSGKIGNYESNTQAAPYCPENLNPAMTYLNSERFTQMYHPNRKRTFSETETETEIGYGYPIPSQSYTTPYQSPYNNSLAINPSFHLPSISHQNHVRAAVTTLDSLIRLEDQTFRITNLEEQLSTVNNNFNQVQAELNEAHTENSTLNSVFTNVRQQLSDAPEINLALARQPQRSMNTTTHAKIPDPEKFTGSREKLRPFLAQLRLKAATFIGNQERLRYAVSVLDKEALDQLMPCIQDDQLNRHNVVLLLLTQICMGKLMGYALLKEGRYASLEPVECSLGVGK</sequence>
<dbReference type="AlphaFoldDB" id="A0A1D9QFG0"/>
<evidence type="ECO:0000256" key="1">
    <source>
        <dbReference type="SAM" id="Coils"/>
    </source>
</evidence>
<dbReference type="SUPFAM" id="SSF53067">
    <property type="entry name" value="Actin-like ATPase domain"/>
    <property type="match status" value="1"/>
</dbReference>
<evidence type="ECO:0000313" key="3">
    <source>
        <dbReference type="Proteomes" id="UP000177798"/>
    </source>
</evidence>
<evidence type="ECO:0000313" key="2">
    <source>
        <dbReference type="EMBL" id="APA13353.1"/>
    </source>
</evidence>
<dbReference type="OrthoDB" id="3473645at2759"/>
<proteinExistence type="predicted"/>
<dbReference type="PANTHER" id="PTHR42749:SF1">
    <property type="entry name" value="CELL SHAPE-DETERMINING PROTEIN MREB"/>
    <property type="match status" value="1"/>
</dbReference>
<feature type="coiled-coil region" evidence="1">
    <location>
        <begin position="768"/>
        <end position="802"/>
    </location>
</feature>
<organism evidence="2 3">
    <name type="scientific">Sclerotinia sclerotiorum (strain ATCC 18683 / 1980 / Ss-1)</name>
    <name type="common">White mold</name>
    <name type="synonym">Whetzelinia sclerotiorum</name>
    <dbReference type="NCBI Taxonomy" id="665079"/>
    <lineage>
        <taxon>Eukaryota</taxon>
        <taxon>Fungi</taxon>
        <taxon>Dikarya</taxon>
        <taxon>Ascomycota</taxon>
        <taxon>Pezizomycotina</taxon>
        <taxon>Leotiomycetes</taxon>
        <taxon>Helotiales</taxon>
        <taxon>Sclerotiniaceae</taxon>
        <taxon>Sclerotinia</taxon>
    </lineage>
</organism>
<dbReference type="EMBL" id="CP017824">
    <property type="protein sequence ID" value="APA13353.1"/>
    <property type="molecule type" value="Genomic_DNA"/>
</dbReference>
<dbReference type="Proteomes" id="UP000177798">
    <property type="component" value="Chromosome 11"/>
</dbReference>
<reference evidence="3" key="1">
    <citation type="journal article" date="2017" name="Genome Biol. Evol.">
        <title>The complete genome sequence of the phytopathogenic fungus Sclerotinia sclerotiorum reveals insights into the genome architecture of broad host range pathogens.</title>
        <authorList>
            <person name="Derbyshire M."/>
            <person name="Denton-Giles M."/>
            <person name="Hegedus D."/>
            <person name="Seifbarghy S."/>
            <person name="Rollins J."/>
            <person name="van Kan J."/>
            <person name="Seidl M.F."/>
            <person name="Faino L."/>
            <person name="Mbengue M."/>
            <person name="Navaud O."/>
            <person name="Raffaele S."/>
            <person name="Hammond-Kosack K."/>
            <person name="Heard S."/>
            <person name="Oliver R."/>
        </authorList>
    </citation>
    <scope>NUCLEOTIDE SEQUENCE [LARGE SCALE GENOMIC DNA]</scope>
    <source>
        <strain evidence="3">ATCC 18683 / 1980 / Ss-1</strain>
    </source>
</reference>
<accession>A0A1D9QFG0</accession>
<dbReference type="Gene3D" id="3.90.640.10">
    <property type="entry name" value="Actin, Chain A, domain 4"/>
    <property type="match status" value="1"/>
</dbReference>
<gene>
    <name evidence="2" type="ORF">sscle_11g081230</name>
</gene>
<dbReference type="CDD" id="cd10170">
    <property type="entry name" value="ASKHA_NBD_HSP70"/>
    <property type="match status" value="1"/>
</dbReference>
<dbReference type="PANTHER" id="PTHR42749">
    <property type="entry name" value="CELL SHAPE-DETERMINING PROTEIN MREB"/>
    <property type="match status" value="1"/>
</dbReference>
<keyword evidence="1" id="KW-0175">Coiled coil</keyword>
<dbReference type="InterPro" id="IPR043129">
    <property type="entry name" value="ATPase_NBD"/>
</dbReference>
<name>A0A1D9QFG0_SCLS1</name>
<dbReference type="VEuPathDB" id="FungiDB:sscle_11g081230"/>
<protein>
    <submittedName>
        <fullName evidence="2">Uncharacterized protein</fullName>
    </submittedName>
</protein>
<dbReference type="Gene3D" id="3.30.420.40">
    <property type="match status" value="2"/>
</dbReference>